<feature type="compositionally biased region" description="Polar residues" evidence="4">
    <location>
        <begin position="378"/>
        <end position="409"/>
    </location>
</feature>
<dbReference type="Pfam" id="PF01607">
    <property type="entry name" value="CBM_14"/>
    <property type="match status" value="1"/>
</dbReference>
<feature type="region of interest" description="Disordered" evidence="4">
    <location>
        <begin position="124"/>
        <end position="153"/>
    </location>
</feature>
<name>A0ABD3NAQ7_9STRA</name>
<dbReference type="InterPro" id="IPR055372">
    <property type="entry name" value="CBM96"/>
</dbReference>
<dbReference type="NCBIfam" id="NF033679">
    <property type="entry name" value="DNRLRE_dom"/>
    <property type="match status" value="2"/>
</dbReference>
<feature type="region of interest" description="Disordered" evidence="4">
    <location>
        <begin position="1"/>
        <end position="30"/>
    </location>
</feature>
<keyword evidence="7" id="KW-1185">Reference proteome</keyword>
<dbReference type="Proteomes" id="UP001530400">
    <property type="component" value="Unassembled WGS sequence"/>
</dbReference>
<evidence type="ECO:0000256" key="2">
    <source>
        <dbReference type="ARBA" id="ARBA00022525"/>
    </source>
</evidence>
<gene>
    <name evidence="6" type="ORF">ACHAWO_006954</name>
</gene>
<keyword evidence="3" id="KW-0732">Signal</keyword>
<dbReference type="InterPro" id="IPR036508">
    <property type="entry name" value="Chitin-bd_dom_sf"/>
</dbReference>
<dbReference type="PROSITE" id="PS50940">
    <property type="entry name" value="CHIT_BIND_II"/>
    <property type="match status" value="1"/>
</dbReference>
<feature type="compositionally biased region" description="Low complexity" evidence="4">
    <location>
        <begin position="124"/>
        <end position="141"/>
    </location>
</feature>
<evidence type="ECO:0000313" key="6">
    <source>
        <dbReference type="EMBL" id="KAL3773082.1"/>
    </source>
</evidence>
<feature type="region of interest" description="Disordered" evidence="4">
    <location>
        <begin position="354"/>
        <end position="444"/>
    </location>
</feature>
<dbReference type="Gene3D" id="2.170.140.10">
    <property type="entry name" value="Chitin binding domain"/>
    <property type="match status" value="1"/>
</dbReference>
<dbReference type="GO" id="GO:0005576">
    <property type="term" value="C:extracellular region"/>
    <property type="evidence" value="ECO:0007669"/>
    <property type="project" value="UniProtKB-SubCell"/>
</dbReference>
<dbReference type="SMART" id="SM00494">
    <property type="entry name" value="ChtBD2"/>
    <property type="match status" value="1"/>
</dbReference>
<dbReference type="SUPFAM" id="SSF57625">
    <property type="entry name" value="Invertebrate chitin-binding proteins"/>
    <property type="match status" value="1"/>
</dbReference>
<feature type="compositionally biased region" description="Polar residues" evidence="4">
    <location>
        <begin position="1"/>
        <end position="27"/>
    </location>
</feature>
<comment type="subcellular location">
    <subcellularLocation>
        <location evidence="1">Secreted</location>
    </subcellularLocation>
</comment>
<reference evidence="6 7" key="1">
    <citation type="submission" date="2024-10" db="EMBL/GenBank/DDBJ databases">
        <title>Updated reference genomes for cyclostephanoid diatoms.</title>
        <authorList>
            <person name="Roberts W.R."/>
            <person name="Alverson A.J."/>
        </authorList>
    </citation>
    <scope>NUCLEOTIDE SEQUENCE [LARGE SCALE GENOMIC DNA]</scope>
    <source>
        <strain evidence="6 7">AJA010-31</strain>
    </source>
</reference>
<feature type="compositionally biased region" description="Low complexity" evidence="4">
    <location>
        <begin position="411"/>
        <end position="440"/>
    </location>
</feature>
<evidence type="ECO:0000259" key="5">
    <source>
        <dbReference type="PROSITE" id="PS50940"/>
    </source>
</evidence>
<proteinExistence type="predicted"/>
<evidence type="ECO:0000313" key="7">
    <source>
        <dbReference type="Proteomes" id="UP001530400"/>
    </source>
</evidence>
<dbReference type="Pfam" id="PF24517">
    <property type="entry name" value="CBM96"/>
    <property type="match status" value="2"/>
</dbReference>
<keyword evidence="2" id="KW-0964">Secreted</keyword>
<sequence>MSTNCNSSSATMSISWRQNRSLNGSSKSMKRRRRLLAVTTLLSPAAAQTTVSATTWAASTNAAQTTVAASTPAATEAVSATSWSANTKTTAGATSVAASATTWAASTNAAQTSGAASTPAAAASATTWSANTPAAAQTTTASEPEHTCPPELNGWAPSPDCTKYYWCNAGNLASMAYDCVEDTLFDAVQLTCLPAADVICETPTTSTSTVTTTESYTWTESPTAFVSDAPTPAKGTASPAIETSGAGGGKKKRKTRAPTTSRPTKSPTTSSPTETPTTRSPTVHPTPRETYIGDAIYYPDFPSRSCQTQNAPQWLTPEELFTTKAECCEKVMSWIPLEDCLGANWTETNYYFTPTESPTLRPSHGPSLGPSEEPTYMPTENPTVIPTFAPSSSEPTAVPSLTPTQSPNGAPTHFPSSSPTLSPTEFESSSPTLTPTTESPTPAPTVDQKIVMAAKLETASQVQESYLVDLIGWANEGMETYSTQAFSNTFSTEVPGTTTHSSILQYDSQVSELMLPVSDDATVSRQRPNLNFGDHQALAVDGGDPTSTVGDSDGETFDSLLKFDVSLIDSSRAVESLVLKLYVVEGCKSGGTFTTTSNTSWESSTITWDSAPMADGEWLASLSTLPASEWIEVDITKALSWHDAASAFVDPYISIRIESGENSRCLYSSMESGDALSPRMVVKYMEQTVIEMSETHQGDDVKPLLPPPVIGDFLLLKATDDATVVGSKPSSNFGNEPNLLMAFDSQTRDIFDSLIRFDLTELVSTPARTAVLSLYSETECVSAGMFTTTSSDSEWDEDTVNWGNAPMYEPGTQSGTSLGVFGAVEANKWNAFNVLPAINDAVKQGKSALTFRISSGNLNPCQFTSRNGGRAPKLMIAF</sequence>
<protein>
    <recommendedName>
        <fullName evidence="5">Chitin-binding type-2 domain-containing protein</fullName>
    </recommendedName>
</protein>
<dbReference type="EMBL" id="JALLPJ020001248">
    <property type="protein sequence ID" value="KAL3773082.1"/>
    <property type="molecule type" value="Genomic_DNA"/>
</dbReference>
<evidence type="ECO:0000256" key="4">
    <source>
        <dbReference type="SAM" id="MobiDB-lite"/>
    </source>
</evidence>
<evidence type="ECO:0000256" key="3">
    <source>
        <dbReference type="ARBA" id="ARBA00022729"/>
    </source>
</evidence>
<accession>A0ABD3NAQ7</accession>
<dbReference type="PRINTS" id="PR01217">
    <property type="entry name" value="PRICHEXTENSN"/>
</dbReference>
<feature type="region of interest" description="Disordered" evidence="4">
    <location>
        <begin position="222"/>
        <end position="288"/>
    </location>
</feature>
<dbReference type="InterPro" id="IPR002557">
    <property type="entry name" value="Chitin-bd_dom"/>
</dbReference>
<comment type="caution">
    <text evidence="6">The sequence shown here is derived from an EMBL/GenBank/DDBJ whole genome shotgun (WGS) entry which is preliminary data.</text>
</comment>
<feature type="compositionally biased region" description="Low complexity" evidence="4">
    <location>
        <begin position="257"/>
        <end position="282"/>
    </location>
</feature>
<organism evidence="6 7">
    <name type="scientific">Cyclotella atomus</name>
    <dbReference type="NCBI Taxonomy" id="382360"/>
    <lineage>
        <taxon>Eukaryota</taxon>
        <taxon>Sar</taxon>
        <taxon>Stramenopiles</taxon>
        <taxon>Ochrophyta</taxon>
        <taxon>Bacillariophyta</taxon>
        <taxon>Coscinodiscophyceae</taxon>
        <taxon>Thalassiosirophycidae</taxon>
        <taxon>Stephanodiscales</taxon>
        <taxon>Stephanodiscaceae</taxon>
        <taxon>Cyclotella</taxon>
    </lineage>
</organism>
<evidence type="ECO:0000256" key="1">
    <source>
        <dbReference type="ARBA" id="ARBA00004613"/>
    </source>
</evidence>
<feature type="domain" description="Chitin-binding type-2" evidence="5">
    <location>
        <begin position="145"/>
        <end position="202"/>
    </location>
</feature>
<dbReference type="AlphaFoldDB" id="A0ABD3NAQ7"/>